<evidence type="ECO:0000259" key="5">
    <source>
        <dbReference type="Pfam" id="PF01370"/>
    </source>
</evidence>
<keyword evidence="3" id="KW-0520">NAD</keyword>
<evidence type="ECO:0000256" key="2">
    <source>
        <dbReference type="ARBA" id="ARBA00023002"/>
    </source>
</evidence>
<evidence type="ECO:0000313" key="7">
    <source>
        <dbReference type="Proteomes" id="UP000195787"/>
    </source>
</evidence>
<feature type="compositionally biased region" description="Polar residues" evidence="4">
    <location>
        <begin position="252"/>
        <end position="263"/>
    </location>
</feature>
<keyword evidence="2" id="KW-0560">Oxidoreductase</keyword>
<evidence type="ECO:0000256" key="1">
    <source>
        <dbReference type="ARBA" id="ARBA00007637"/>
    </source>
</evidence>
<dbReference type="PANTHER" id="PTHR43103:SF5">
    <property type="entry name" value="4-EPIMERASE, PUTATIVE (AFU_ORTHOLOGUE AFUA_7G00360)-RELATED"/>
    <property type="match status" value="1"/>
</dbReference>
<dbReference type="Pfam" id="PF01370">
    <property type="entry name" value="Epimerase"/>
    <property type="match status" value="1"/>
</dbReference>
<dbReference type="SUPFAM" id="SSF51735">
    <property type="entry name" value="NAD(P)-binding Rossmann-fold domains"/>
    <property type="match status" value="1"/>
</dbReference>
<protein>
    <submittedName>
        <fullName evidence="6">UDP-glucose 4-epimerase</fullName>
        <ecNumber evidence="6">5.1.3.2</ecNumber>
    </submittedName>
</protein>
<dbReference type="InterPro" id="IPR036291">
    <property type="entry name" value="NAD(P)-bd_dom_sf"/>
</dbReference>
<dbReference type="GO" id="GO:0016491">
    <property type="term" value="F:oxidoreductase activity"/>
    <property type="evidence" value="ECO:0007669"/>
    <property type="project" value="UniProtKB-KW"/>
</dbReference>
<dbReference type="GeneID" id="303171910"/>
<dbReference type="GO" id="GO:0003978">
    <property type="term" value="F:UDP-glucose 4-epimerase activity"/>
    <property type="evidence" value="ECO:0007669"/>
    <property type="project" value="UniProtKB-EC"/>
</dbReference>
<sequence length="263" mass="28320">MKLSESTWALTGADGSIGRVLRRHLRDRVQRLVVADLQAPADPADNEVSLAFDVTDPASITPVVAGVDGVIHLAAVPDEAPYEALLRVNALGTHNLLEAMRTQGVRHLVYASSNRATGFHPVDAMLDDQSTIRPDGLYGASKAAVEALTRLYADKFGLRVCNLRIGSFKAAPVVPRDAATWLSPGDMTRAFEAAMTAEQPFSVFYGVSANRHRFWSLEPGHAVGYTPLDDASDILGADVQPSPHAPQAGAEFSSQEFTLRSMR</sequence>
<dbReference type="EC" id="5.1.3.2" evidence="6"/>
<comment type="similarity">
    <text evidence="1">Belongs to the NAD(P)-dependent epimerase/dehydratase family.</text>
</comment>
<accession>A0A1R4EYP9</accession>
<dbReference type="AlphaFoldDB" id="A0A1R4EYP9"/>
<dbReference type="InterPro" id="IPR001509">
    <property type="entry name" value="Epimerase_deHydtase"/>
</dbReference>
<evidence type="ECO:0000256" key="3">
    <source>
        <dbReference type="ARBA" id="ARBA00023027"/>
    </source>
</evidence>
<proteinExistence type="inferred from homology"/>
<feature type="region of interest" description="Disordered" evidence="4">
    <location>
        <begin position="242"/>
        <end position="263"/>
    </location>
</feature>
<dbReference type="EMBL" id="FUHU01000009">
    <property type="protein sequence ID" value="SJM48774.1"/>
    <property type="molecule type" value="Genomic_DNA"/>
</dbReference>
<evidence type="ECO:0000313" key="6">
    <source>
        <dbReference type="EMBL" id="SJM48774.1"/>
    </source>
</evidence>
<dbReference type="Gene3D" id="3.40.50.720">
    <property type="entry name" value="NAD(P)-binding Rossmann-like Domain"/>
    <property type="match status" value="1"/>
</dbReference>
<dbReference type="PANTHER" id="PTHR43103">
    <property type="entry name" value="NUCLEOSIDE-DIPHOSPHATE-SUGAR EPIMERASE"/>
    <property type="match status" value="1"/>
</dbReference>
<keyword evidence="7" id="KW-1185">Reference proteome</keyword>
<organism evidence="6 7">
    <name type="scientific">Agrococcus casei LMG 22410</name>
    <dbReference type="NCBI Taxonomy" id="1255656"/>
    <lineage>
        <taxon>Bacteria</taxon>
        <taxon>Bacillati</taxon>
        <taxon>Actinomycetota</taxon>
        <taxon>Actinomycetes</taxon>
        <taxon>Micrococcales</taxon>
        <taxon>Microbacteriaceae</taxon>
        <taxon>Agrococcus</taxon>
    </lineage>
</organism>
<dbReference type="RefSeq" id="WP_200810025.1">
    <property type="nucleotide sequence ID" value="NZ_FUHU01000009.1"/>
</dbReference>
<reference evidence="6 7" key="1">
    <citation type="submission" date="2017-02" db="EMBL/GenBank/DDBJ databases">
        <authorList>
            <person name="Peterson S.W."/>
        </authorList>
    </citation>
    <scope>NUCLEOTIDE SEQUENCE [LARGE SCALE GENOMIC DNA]</scope>
    <source>
        <strain evidence="6 7">LMG 22410</strain>
    </source>
</reference>
<name>A0A1R4EYP9_9MICO</name>
<gene>
    <name evidence="6" type="ORF">CZ674_01660</name>
</gene>
<dbReference type="Proteomes" id="UP000195787">
    <property type="component" value="Unassembled WGS sequence"/>
</dbReference>
<feature type="domain" description="NAD-dependent epimerase/dehydratase" evidence="5">
    <location>
        <begin position="10"/>
        <end position="166"/>
    </location>
</feature>
<keyword evidence="6" id="KW-0413">Isomerase</keyword>
<evidence type="ECO:0000256" key="4">
    <source>
        <dbReference type="SAM" id="MobiDB-lite"/>
    </source>
</evidence>